<evidence type="ECO:0000313" key="1">
    <source>
        <dbReference type="EMBL" id="TGE19671.1"/>
    </source>
</evidence>
<gene>
    <name evidence="1" type="ORF">E5J99_02615</name>
</gene>
<evidence type="ECO:0000313" key="2">
    <source>
        <dbReference type="Proteomes" id="UP000297739"/>
    </source>
</evidence>
<dbReference type="AlphaFoldDB" id="A0A4Z0PRM1"/>
<comment type="caution">
    <text evidence="1">The sequence shown here is derived from an EMBL/GenBank/DDBJ whole genome shotgun (WGS) entry which is preliminary data.</text>
</comment>
<dbReference type="Proteomes" id="UP000297739">
    <property type="component" value="Unassembled WGS sequence"/>
</dbReference>
<reference evidence="1 2" key="1">
    <citation type="submission" date="2019-04" db="EMBL/GenBank/DDBJ databases">
        <authorList>
            <person name="Feng G."/>
            <person name="Zhang J."/>
            <person name="Zhu H."/>
        </authorList>
    </citation>
    <scope>NUCLEOTIDE SEQUENCE [LARGE SCALE GENOMIC DNA]</scope>
    <source>
        <strain evidence="1 2">JCM 17223</strain>
    </source>
</reference>
<accession>A0A4Z0PRM1</accession>
<dbReference type="Pfam" id="PF17164">
    <property type="entry name" value="DUF5122"/>
    <property type="match status" value="3"/>
</dbReference>
<keyword evidence="2" id="KW-1185">Reference proteome</keyword>
<dbReference type="InterPro" id="IPR013431">
    <property type="entry name" value="Delta_60_rpt"/>
</dbReference>
<dbReference type="Gene3D" id="2.80.10.50">
    <property type="match status" value="2"/>
</dbReference>
<evidence type="ECO:0008006" key="3">
    <source>
        <dbReference type="Google" id="ProtNLM"/>
    </source>
</evidence>
<protein>
    <recommendedName>
        <fullName evidence="3">Delta-60 repeat domain-containing protein</fullName>
    </recommendedName>
</protein>
<proteinExistence type="predicted"/>
<dbReference type="SUPFAM" id="SSF63829">
    <property type="entry name" value="Calcium-dependent phosphotriesterase"/>
    <property type="match status" value="1"/>
</dbReference>
<sequence length="251" mass="26609">MANGQLDNSFAASSVYGTISALQLLATGKILVGGCWDYFNTTTLHALVRLQPDGQLDPSFSSPIQSAQDSRADQILVQPDGKIVTGGYLGYNVPENEALGLIRVLPDGALDKTFTAVLRALSVFGSPLINSIVLQPDTQILPAIFTKGIIRKQTNGQSDASFNATFGNNFFNASVQNIKLQSDGKILVAGYFSSVNGQPVTGLARLLAPNVLHVVQCPAGRPHPSLARARPLRATPLTRRRCPAAVGATAR</sequence>
<dbReference type="NCBIfam" id="TIGR02608">
    <property type="entry name" value="delta_60_rpt"/>
    <property type="match status" value="3"/>
</dbReference>
<organism evidence="1 2">
    <name type="scientific">Hymenobacter elongatus</name>
    <dbReference type="NCBI Taxonomy" id="877208"/>
    <lineage>
        <taxon>Bacteria</taxon>
        <taxon>Pseudomonadati</taxon>
        <taxon>Bacteroidota</taxon>
        <taxon>Cytophagia</taxon>
        <taxon>Cytophagales</taxon>
        <taxon>Hymenobacteraceae</taxon>
        <taxon>Hymenobacter</taxon>
    </lineage>
</organism>
<name>A0A4Z0PRM1_9BACT</name>
<dbReference type="OrthoDB" id="9805017at2"/>
<dbReference type="EMBL" id="SRLD01000003">
    <property type="protein sequence ID" value="TGE19671.1"/>
    <property type="molecule type" value="Genomic_DNA"/>
</dbReference>